<reference evidence="1" key="1">
    <citation type="journal article" date="2023" name="IScience">
        <title>Live-bearing cockroach genome reveals convergent evolutionary mechanisms linked to viviparity in insects and beyond.</title>
        <authorList>
            <person name="Fouks B."/>
            <person name="Harrison M.C."/>
            <person name="Mikhailova A.A."/>
            <person name="Marchal E."/>
            <person name="English S."/>
            <person name="Carruthers M."/>
            <person name="Jennings E.C."/>
            <person name="Chiamaka E.L."/>
            <person name="Frigard R.A."/>
            <person name="Pippel M."/>
            <person name="Attardo G.M."/>
            <person name="Benoit J.B."/>
            <person name="Bornberg-Bauer E."/>
            <person name="Tobe S.S."/>
        </authorList>
    </citation>
    <scope>NUCLEOTIDE SEQUENCE</scope>
    <source>
        <strain evidence="1">Stay&amp;Tobe</strain>
    </source>
</reference>
<feature type="non-terminal residue" evidence="1">
    <location>
        <position position="52"/>
    </location>
</feature>
<evidence type="ECO:0000313" key="2">
    <source>
        <dbReference type="Proteomes" id="UP001233999"/>
    </source>
</evidence>
<dbReference type="EMBL" id="JASPKZ010004177">
    <property type="protein sequence ID" value="KAJ9590924.1"/>
    <property type="molecule type" value="Genomic_DNA"/>
</dbReference>
<organism evidence="1 2">
    <name type="scientific">Diploptera punctata</name>
    <name type="common">Pacific beetle cockroach</name>
    <dbReference type="NCBI Taxonomy" id="6984"/>
    <lineage>
        <taxon>Eukaryota</taxon>
        <taxon>Metazoa</taxon>
        <taxon>Ecdysozoa</taxon>
        <taxon>Arthropoda</taxon>
        <taxon>Hexapoda</taxon>
        <taxon>Insecta</taxon>
        <taxon>Pterygota</taxon>
        <taxon>Neoptera</taxon>
        <taxon>Polyneoptera</taxon>
        <taxon>Dictyoptera</taxon>
        <taxon>Blattodea</taxon>
        <taxon>Blaberoidea</taxon>
        <taxon>Blaberidae</taxon>
        <taxon>Diplopterinae</taxon>
        <taxon>Diploptera</taxon>
    </lineage>
</organism>
<proteinExistence type="predicted"/>
<reference evidence="1" key="2">
    <citation type="submission" date="2023-05" db="EMBL/GenBank/DDBJ databases">
        <authorList>
            <person name="Fouks B."/>
        </authorList>
    </citation>
    <scope>NUCLEOTIDE SEQUENCE</scope>
    <source>
        <strain evidence="1">Stay&amp;Tobe</strain>
        <tissue evidence="1">Testes</tissue>
    </source>
</reference>
<gene>
    <name evidence="1" type="ORF">L9F63_016022</name>
</gene>
<protein>
    <submittedName>
        <fullName evidence="1">Uncharacterized protein</fullName>
    </submittedName>
</protein>
<keyword evidence="2" id="KW-1185">Reference proteome</keyword>
<sequence length="52" mass="6325">VPFTFCVCLASRSVCSLRPLSLCMRFLLWERSHYMIWIFSTNRKYKISYTIR</sequence>
<dbReference type="Proteomes" id="UP001233999">
    <property type="component" value="Unassembled WGS sequence"/>
</dbReference>
<comment type="caution">
    <text evidence="1">The sequence shown here is derived from an EMBL/GenBank/DDBJ whole genome shotgun (WGS) entry which is preliminary data.</text>
</comment>
<dbReference type="AlphaFoldDB" id="A0AAD8EIA1"/>
<feature type="non-terminal residue" evidence="1">
    <location>
        <position position="1"/>
    </location>
</feature>
<evidence type="ECO:0000313" key="1">
    <source>
        <dbReference type="EMBL" id="KAJ9590924.1"/>
    </source>
</evidence>
<accession>A0AAD8EIA1</accession>
<name>A0AAD8EIA1_DIPPU</name>